<gene>
    <name evidence="2" type="ORF">MCSF7_01171</name>
</gene>
<keyword evidence="1" id="KW-1133">Transmembrane helix</keyword>
<sequence length="66" mass="8391">MKIFILLIKNKKRFRKYKNFLLHFYFNIKIIMQFEKIAKLKDLSNLLFFIFYKSYYFVYILFSKID</sequence>
<dbReference type="Proteomes" id="UP000004978">
    <property type="component" value="Unassembled WGS sequence"/>
</dbReference>
<keyword evidence="1" id="KW-0472">Membrane</keyword>
<dbReference type="AlphaFoldDB" id="F9UK23"/>
<feature type="transmembrane region" description="Helical" evidence="1">
    <location>
        <begin position="43"/>
        <end position="62"/>
    </location>
</feature>
<protein>
    <submittedName>
        <fullName evidence="2">Uncharacterized protein</fullName>
    </submittedName>
</protein>
<keyword evidence="1" id="KW-0812">Transmembrane</keyword>
<accession>F9UK23</accession>
<evidence type="ECO:0000256" key="1">
    <source>
        <dbReference type="SAM" id="Phobius"/>
    </source>
</evidence>
<evidence type="ECO:0000313" key="3">
    <source>
        <dbReference type="Proteomes" id="UP000004978"/>
    </source>
</evidence>
<feature type="transmembrane region" description="Helical" evidence="1">
    <location>
        <begin position="20"/>
        <end position="37"/>
    </location>
</feature>
<organism evidence="2 3">
    <name type="scientific">Mycoplasmopsis columbina SF7</name>
    <dbReference type="NCBI Taxonomy" id="1037410"/>
    <lineage>
        <taxon>Bacteria</taxon>
        <taxon>Bacillati</taxon>
        <taxon>Mycoplasmatota</taxon>
        <taxon>Mycoplasmoidales</taxon>
        <taxon>Metamycoplasmataceae</taxon>
        <taxon>Mycoplasmopsis</taxon>
    </lineage>
</organism>
<proteinExistence type="predicted"/>
<name>F9UK23_9BACT</name>
<keyword evidence="3" id="KW-1185">Reference proteome</keyword>
<dbReference type="STRING" id="1037410.MCSF7_01171"/>
<comment type="caution">
    <text evidence="2">The sequence shown here is derived from an EMBL/GenBank/DDBJ whole genome shotgun (WGS) entry which is preliminary data.</text>
</comment>
<dbReference type="EMBL" id="AFXA01000011">
    <property type="protein sequence ID" value="EGV00028.1"/>
    <property type="molecule type" value="Genomic_DNA"/>
</dbReference>
<reference evidence="2 3" key="1">
    <citation type="journal article" date="2013" name="Genome Announc.">
        <title>Genome Sequence of Mycoplasma columbinum Strain SF7.</title>
        <authorList>
            <person name="Guo Z."/>
            <person name="Xu X."/>
            <person name="Zheng Q."/>
            <person name="Li T."/>
            <person name="Kuang S."/>
            <person name="Zhang Z."/>
            <person name="Chen Y."/>
            <person name="Lu X."/>
            <person name="Zhou R."/>
            <person name="Bi D."/>
            <person name="Jin H."/>
        </authorList>
    </citation>
    <scope>NUCLEOTIDE SEQUENCE [LARGE SCALE GENOMIC DNA]</scope>
    <source>
        <strain evidence="2 3">SF7</strain>
    </source>
</reference>
<evidence type="ECO:0000313" key="2">
    <source>
        <dbReference type="EMBL" id="EGV00028.1"/>
    </source>
</evidence>